<gene>
    <name evidence="2" type="ORF">GMA8713_04956</name>
</gene>
<name>A0A128FKC2_9GAMM</name>
<protein>
    <recommendedName>
        <fullName evidence="1">Metalloprotease StcE beta-sandwich domain-containing protein</fullName>
    </recommendedName>
</protein>
<dbReference type="RefSeq" id="WP_198159580.1">
    <property type="nucleotide sequence ID" value="NZ_CAWRCI010000095.1"/>
</dbReference>
<evidence type="ECO:0000313" key="3">
    <source>
        <dbReference type="Proteomes" id="UP000073601"/>
    </source>
</evidence>
<dbReference type="Proteomes" id="UP000073601">
    <property type="component" value="Unassembled WGS sequence"/>
</dbReference>
<proteinExistence type="predicted"/>
<dbReference type="EMBL" id="FIZY01000095">
    <property type="protein sequence ID" value="CZF86915.1"/>
    <property type="molecule type" value="Genomic_DNA"/>
</dbReference>
<sequence>MDFQTPNKVGDTIKNDAGQRFVRYHMYDGDWARAVKLPESVNQLQGIVITSNASWISRIDDAQLGTKSTASIRTKDKYVLVYNKQYKKWFFKSAPERFINARDIKDGVVPTPYSPMTVVQFANANYIGNISLPVQGKEGDTVAIRSHAEWNATIMNIRTDLGEPLTVRSMSLFIVVTAICGACIRAPKYA</sequence>
<dbReference type="InterPro" id="IPR048990">
    <property type="entry name" value="StcE_b-sandwich"/>
</dbReference>
<organism evidence="2 3">
    <name type="scientific">Grimontia marina</name>
    <dbReference type="NCBI Taxonomy" id="646534"/>
    <lineage>
        <taxon>Bacteria</taxon>
        <taxon>Pseudomonadati</taxon>
        <taxon>Pseudomonadota</taxon>
        <taxon>Gammaproteobacteria</taxon>
        <taxon>Vibrionales</taxon>
        <taxon>Vibrionaceae</taxon>
        <taxon>Grimontia</taxon>
    </lineage>
</organism>
<dbReference type="AlphaFoldDB" id="A0A128FKC2"/>
<accession>A0A128FKC2</accession>
<evidence type="ECO:0000259" key="1">
    <source>
        <dbReference type="Pfam" id="PF20944"/>
    </source>
</evidence>
<dbReference type="Pfam" id="PF20944">
    <property type="entry name" value="StcE_b-sandwich"/>
    <property type="match status" value="2"/>
</dbReference>
<dbReference type="Gene3D" id="2.60.120.1230">
    <property type="match status" value="2"/>
</dbReference>
<evidence type="ECO:0000313" key="2">
    <source>
        <dbReference type="EMBL" id="CZF86915.1"/>
    </source>
</evidence>
<feature type="domain" description="Metalloprotease StcE beta-sandwich" evidence="1">
    <location>
        <begin position="21"/>
        <end position="92"/>
    </location>
</feature>
<feature type="domain" description="Metalloprotease StcE beta-sandwich" evidence="1">
    <location>
        <begin position="115"/>
        <end position="168"/>
    </location>
</feature>
<reference evidence="3" key="1">
    <citation type="submission" date="2016-02" db="EMBL/GenBank/DDBJ databases">
        <authorList>
            <person name="Rodrigo-Torres Lidia"/>
            <person name="Arahal R.David."/>
        </authorList>
    </citation>
    <scope>NUCLEOTIDE SEQUENCE [LARGE SCALE GENOMIC DNA]</scope>
    <source>
        <strain evidence="3">CECT 8713</strain>
    </source>
</reference>
<keyword evidence="3" id="KW-1185">Reference proteome</keyword>